<feature type="region of interest" description="Disordered" evidence="1">
    <location>
        <begin position="100"/>
        <end position="147"/>
    </location>
</feature>
<protein>
    <submittedName>
        <fullName evidence="2">Uncharacterized protein</fullName>
    </submittedName>
</protein>
<dbReference type="EMBL" id="JARJCW010000138">
    <property type="protein sequence ID" value="KAJ7191088.1"/>
    <property type="molecule type" value="Genomic_DNA"/>
</dbReference>
<accession>A0AAD6US32</accession>
<keyword evidence="3" id="KW-1185">Reference proteome</keyword>
<reference evidence="2" key="1">
    <citation type="submission" date="2023-03" db="EMBL/GenBank/DDBJ databases">
        <title>Massive genome expansion in bonnet fungi (Mycena s.s.) driven by repeated elements and novel gene families across ecological guilds.</title>
        <authorList>
            <consortium name="Lawrence Berkeley National Laboratory"/>
            <person name="Harder C.B."/>
            <person name="Miyauchi S."/>
            <person name="Viragh M."/>
            <person name="Kuo A."/>
            <person name="Thoen E."/>
            <person name="Andreopoulos B."/>
            <person name="Lu D."/>
            <person name="Skrede I."/>
            <person name="Drula E."/>
            <person name="Henrissat B."/>
            <person name="Morin E."/>
            <person name="Kohler A."/>
            <person name="Barry K."/>
            <person name="LaButti K."/>
            <person name="Morin E."/>
            <person name="Salamov A."/>
            <person name="Lipzen A."/>
            <person name="Mereny Z."/>
            <person name="Hegedus B."/>
            <person name="Baldrian P."/>
            <person name="Stursova M."/>
            <person name="Weitz H."/>
            <person name="Taylor A."/>
            <person name="Grigoriev I.V."/>
            <person name="Nagy L.G."/>
            <person name="Martin F."/>
            <person name="Kauserud H."/>
        </authorList>
    </citation>
    <scope>NUCLEOTIDE SEQUENCE</scope>
    <source>
        <strain evidence="2">9144</strain>
    </source>
</reference>
<gene>
    <name evidence="2" type="ORF">GGX14DRAFT_407507</name>
</gene>
<evidence type="ECO:0000313" key="3">
    <source>
        <dbReference type="Proteomes" id="UP001219525"/>
    </source>
</evidence>
<name>A0AAD6US32_9AGAR</name>
<sequence length="427" mass="46516">MVVKKLPDTSSVETLHGVTMAPQNDAVYSPRWRMSCRPALRAGEKNSMCPRYSPAVLLVAMLLTSAVLDPGRHWAQIQAVRQKMNTHKLKCLRREFPRERAALEREPAGSRDSQGERQEASDERQEASDKRREASGEQRKARNGKCAEEVTPSCASVRLNDKCNIMSLLRNSADIVPRKKEKTGSISERNPGLDGILVVEQYAVYSSRNIGPPPLQVAQTSSKRRDAAVEAEFSATGEPAYAAGASPHAHMFAGTSTQRANVYATAGMNVAIPLEALPEGVGRAWTCAVEWARVDAQVPGGTRGRQFLTKPPGAWRGVEHPGTYQSIPLLGAKQSRIGSTVWGVFPDLITPTQLALSESRATSAPSRAKVGWYKKTGTWPGPRLQLIAQRQRGRTSTKVRARRGTLSMQRVEAGNAASHGGDPVEPL</sequence>
<dbReference type="Proteomes" id="UP001219525">
    <property type="component" value="Unassembled WGS sequence"/>
</dbReference>
<organism evidence="2 3">
    <name type="scientific">Mycena pura</name>
    <dbReference type="NCBI Taxonomy" id="153505"/>
    <lineage>
        <taxon>Eukaryota</taxon>
        <taxon>Fungi</taxon>
        <taxon>Dikarya</taxon>
        <taxon>Basidiomycota</taxon>
        <taxon>Agaricomycotina</taxon>
        <taxon>Agaricomycetes</taxon>
        <taxon>Agaricomycetidae</taxon>
        <taxon>Agaricales</taxon>
        <taxon>Marasmiineae</taxon>
        <taxon>Mycenaceae</taxon>
        <taxon>Mycena</taxon>
    </lineage>
</organism>
<comment type="caution">
    <text evidence="2">The sequence shown here is derived from an EMBL/GenBank/DDBJ whole genome shotgun (WGS) entry which is preliminary data.</text>
</comment>
<evidence type="ECO:0000313" key="2">
    <source>
        <dbReference type="EMBL" id="KAJ7191088.1"/>
    </source>
</evidence>
<dbReference type="AlphaFoldDB" id="A0AAD6US32"/>
<evidence type="ECO:0000256" key="1">
    <source>
        <dbReference type="SAM" id="MobiDB-lite"/>
    </source>
</evidence>
<proteinExistence type="predicted"/>